<evidence type="ECO:0000256" key="1">
    <source>
        <dbReference type="SAM" id="MobiDB-lite"/>
    </source>
</evidence>
<evidence type="ECO:0000313" key="3">
    <source>
        <dbReference type="Proteomes" id="UP001172142"/>
    </source>
</evidence>
<comment type="caution">
    <text evidence="2">The sequence shown here is derived from an EMBL/GenBank/DDBJ whole genome shotgun (WGS) entry which is preliminary data.</text>
</comment>
<dbReference type="Proteomes" id="UP001172142">
    <property type="component" value="Unassembled WGS sequence"/>
</dbReference>
<organism evidence="2 3">
    <name type="scientific">Planococcus shenhongbingii</name>
    <dbReference type="NCBI Taxonomy" id="3058398"/>
    <lineage>
        <taxon>Bacteria</taxon>
        <taxon>Bacillati</taxon>
        <taxon>Bacillota</taxon>
        <taxon>Bacilli</taxon>
        <taxon>Bacillales</taxon>
        <taxon>Caryophanaceae</taxon>
        <taxon>Planococcus</taxon>
    </lineage>
</organism>
<proteinExistence type="predicted"/>
<reference evidence="2 3" key="1">
    <citation type="submission" date="2023-07" db="EMBL/GenBank/DDBJ databases">
        <title>Novel species in genus Planococcus.</title>
        <authorList>
            <person name="Ning S."/>
        </authorList>
    </citation>
    <scope>NUCLEOTIDE SEQUENCE [LARGE SCALE GENOMIC DNA]</scope>
    <source>
        <strain evidence="2 3">N017</strain>
    </source>
</reference>
<feature type="region of interest" description="Disordered" evidence="1">
    <location>
        <begin position="1"/>
        <end position="63"/>
    </location>
</feature>
<dbReference type="RefSeq" id="WP_300990695.1">
    <property type="nucleotide sequence ID" value="NZ_CP129235.1"/>
</dbReference>
<name>A0ABT8NBT9_9BACL</name>
<feature type="compositionally biased region" description="Basic and acidic residues" evidence="1">
    <location>
        <begin position="42"/>
        <end position="56"/>
    </location>
</feature>
<keyword evidence="3" id="KW-1185">Reference proteome</keyword>
<sequence length="63" mass="6896">MTKKDKAKSGIGRGTGKKGWTRWQAGANKAKSAKPYNSKNKKANEPKTDSQPKEEGSGWVDMD</sequence>
<dbReference type="EMBL" id="JAUJWU010000001">
    <property type="protein sequence ID" value="MDN7245343.1"/>
    <property type="molecule type" value="Genomic_DNA"/>
</dbReference>
<dbReference type="InterPro" id="IPR025175">
    <property type="entry name" value="DUF3934"/>
</dbReference>
<dbReference type="Pfam" id="PF13070">
    <property type="entry name" value="DUF3934"/>
    <property type="match status" value="1"/>
</dbReference>
<protein>
    <submittedName>
        <fullName evidence="2">DUF3934 domain-containing protein</fullName>
    </submittedName>
</protein>
<accession>A0ABT8NBT9</accession>
<gene>
    <name evidence="2" type="ORF">QWY13_07505</name>
</gene>
<evidence type="ECO:0000313" key="2">
    <source>
        <dbReference type="EMBL" id="MDN7245343.1"/>
    </source>
</evidence>